<proteinExistence type="predicted"/>
<dbReference type="EMBL" id="CP179252">
    <property type="protein sequence ID" value="XOU08950.1"/>
    <property type="molecule type" value="Genomic_DNA"/>
</dbReference>
<geneLocation type="plasmid" evidence="1 2">
    <name>lp36</name>
</geneLocation>
<accession>A0ACD5G5N3</accession>
<organism evidence="1 2">
    <name type="scientific">Borreliella americana</name>
    <dbReference type="NCBI Taxonomy" id="478807"/>
    <lineage>
        <taxon>Bacteria</taxon>
        <taxon>Pseudomonadati</taxon>
        <taxon>Spirochaetota</taxon>
        <taxon>Spirochaetia</taxon>
        <taxon>Spirochaetales</taxon>
        <taxon>Borreliaceae</taxon>
        <taxon>Borreliella</taxon>
    </lineage>
</organism>
<sequence length="46" mass="5124">MSHNDIPRFEQVAFLSRTIRVLALELEITIIALSQVARSTVGKSLV</sequence>
<keyword evidence="1" id="KW-0614">Plasmid</keyword>
<evidence type="ECO:0000313" key="1">
    <source>
        <dbReference type="EMBL" id="XOU08950.1"/>
    </source>
</evidence>
<protein>
    <submittedName>
        <fullName evidence="1">DnaB-like helicase C-terminal domain-containing protein</fullName>
    </submittedName>
</protein>
<dbReference type="Proteomes" id="UP001305925">
    <property type="component" value="Plasmid lp36"/>
</dbReference>
<keyword evidence="2" id="KW-1185">Reference proteome</keyword>
<name>A0ACD5G5N3_9SPIR</name>
<reference evidence="1" key="1">
    <citation type="submission" date="2024-11" db="EMBL/GenBank/DDBJ databases">
        <title>Sequencing of Borrelia variable plasmids from multiple Borrelia sensu lato isolates.</title>
        <authorList>
            <person name="Mongodin E.F."/>
            <person name="Rudenko N."/>
            <person name="Fraser C.M."/>
            <person name="Schutzer S."/>
            <person name="Luft B."/>
            <person name="Morgan R."/>
            <person name="Casjens S."/>
            <person name="Qiu W."/>
        </authorList>
    </citation>
    <scope>NUCLEOTIDE SEQUENCE</scope>
    <source>
        <strain evidence="1">SCW30h</strain>
    </source>
</reference>
<gene>
    <name evidence="1" type="ORF">QIA00_05120</name>
</gene>
<evidence type="ECO:0000313" key="2">
    <source>
        <dbReference type="Proteomes" id="UP001305925"/>
    </source>
</evidence>